<dbReference type="Gene3D" id="3.10.310.50">
    <property type="match status" value="1"/>
</dbReference>
<name>A0A1U9JVT4_9HYPH</name>
<dbReference type="Pfam" id="PF04536">
    <property type="entry name" value="TPM_phosphatase"/>
    <property type="match status" value="1"/>
</dbReference>
<protein>
    <submittedName>
        <fullName evidence="3">Membrane protein</fullName>
    </submittedName>
</protein>
<dbReference type="KEGG" id="thd:BHV28_12760"/>
<keyword evidence="1" id="KW-1133">Transmembrane helix</keyword>
<evidence type="ECO:0000256" key="1">
    <source>
        <dbReference type="SAM" id="Phobius"/>
    </source>
</evidence>
<dbReference type="STRING" id="1902579.BHV28_12760"/>
<dbReference type="AlphaFoldDB" id="A0A1U9JVT4"/>
<feature type="transmembrane region" description="Helical" evidence="1">
    <location>
        <begin position="38"/>
        <end position="61"/>
    </location>
</feature>
<evidence type="ECO:0000313" key="4">
    <source>
        <dbReference type="Proteomes" id="UP000188912"/>
    </source>
</evidence>
<reference evidence="3 4" key="1">
    <citation type="journal article" date="2010" name="Science">
        <title>Genomic comparison of the ants Camponotus floridanus and Harpegnathos saltator.</title>
        <authorList>
            <person name="Bonasio R."/>
            <person name="Zhang G."/>
            <person name="Ye C."/>
            <person name="Mutti N.S."/>
            <person name="Fang X."/>
            <person name="Qin N."/>
            <person name="Donahue G."/>
            <person name="Yang P."/>
            <person name="Li Q."/>
            <person name="Li C."/>
            <person name="Zhang P."/>
            <person name="Huang Z."/>
            <person name="Berger S.L."/>
            <person name="Reinberg D."/>
            <person name="Wang J."/>
            <person name="Liebig J."/>
        </authorList>
    </citation>
    <scope>NUCLEOTIDE SEQUENCE [LARGE SCALE GENOMIC DNA]</scope>
    <source>
        <strain evidence="3 4">Hsal</strain>
    </source>
</reference>
<evidence type="ECO:0000259" key="2">
    <source>
        <dbReference type="Pfam" id="PF04536"/>
    </source>
</evidence>
<dbReference type="Proteomes" id="UP000188912">
    <property type="component" value="Chromosome"/>
</dbReference>
<keyword evidence="1" id="KW-0472">Membrane</keyword>
<dbReference type="PANTHER" id="PTHR30373">
    <property type="entry name" value="UPF0603 PROTEIN YGCG"/>
    <property type="match status" value="1"/>
</dbReference>
<keyword evidence="4" id="KW-1185">Reference proteome</keyword>
<sequence>MIRITDEERARIAQAVRVAESRTSGEIYVVLARESDDYFYTASFMMSFITLVLAILCAFWLHWSWRDIPLHYFGLGMLGFYLFCLFCLAVIPSLRLWLTPARVKQRHAHNNAVRQFLAHNVGRTSGRTAVLLFVSLAEHYAEVIADSGINARVQQQEWHDIVALLTSHARKGELAGGYVRAIDKAGALLAGHFPPDGRNENVLSDELVEI</sequence>
<dbReference type="EMBL" id="CP017315">
    <property type="protein sequence ID" value="AQS41960.1"/>
    <property type="molecule type" value="Genomic_DNA"/>
</dbReference>
<proteinExistence type="predicted"/>
<reference evidence="3 4" key="2">
    <citation type="journal article" date="2016" name="Sci. Rep.">
        <title>The genome of Rhizobiales bacteria in predatory ants reveals urease gene functions but no genes for nitrogen fixation.</title>
        <authorList>
            <person name="Neuvonen M.M."/>
            <person name="Tamarit D."/>
            <person name="Naslund K."/>
            <person name="Liebig J."/>
            <person name="Feldhaar H."/>
            <person name="Moran N.A."/>
            <person name="Guy L."/>
            <person name="Andersson S.G."/>
        </authorList>
    </citation>
    <scope>NUCLEOTIDE SEQUENCE [LARGE SCALE GENOMIC DNA]</scope>
    <source>
        <strain evidence="3 4">Hsal</strain>
    </source>
</reference>
<dbReference type="InterPro" id="IPR007621">
    <property type="entry name" value="TPM_dom"/>
</dbReference>
<accession>A0A1U9JVT4</accession>
<feature type="transmembrane region" description="Helical" evidence="1">
    <location>
        <begin position="73"/>
        <end position="98"/>
    </location>
</feature>
<evidence type="ECO:0000313" key="3">
    <source>
        <dbReference type="EMBL" id="AQS41960.1"/>
    </source>
</evidence>
<organism evidence="3 4">
    <name type="scientific">Candidatus Tokpelaia hoelldobleri</name>
    <dbReference type="NCBI Taxonomy" id="1902579"/>
    <lineage>
        <taxon>Bacteria</taxon>
        <taxon>Pseudomonadati</taxon>
        <taxon>Pseudomonadota</taxon>
        <taxon>Alphaproteobacteria</taxon>
        <taxon>Hyphomicrobiales</taxon>
        <taxon>Candidatus Tokpelaia</taxon>
    </lineage>
</organism>
<gene>
    <name evidence="3" type="ORF">BHV28_12760</name>
</gene>
<dbReference type="PANTHER" id="PTHR30373:SF8">
    <property type="entry name" value="BLL7265 PROTEIN"/>
    <property type="match status" value="1"/>
</dbReference>
<feature type="domain" description="TPM" evidence="2">
    <location>
        <begin position="110"/>
        <end position="187"/>
    </location>
</feature>
<keyword evidence="1" id="KW-0812">Transmembrane</keyword>